<dbReference type="PRINTS" id="PR00449">
    <property type="entry name" value="RASTRNSFRMNG"/>
</dbReference>
<evidence type="ECO:0000256" key="2">
    <source>
        <dbReference type="ARBA" id="ARBA00023134"/>
    </source>
</evidence>
<evidence type="ECO:0000313" key="3">
    <source>
        <dbReference type="EMBL" id="NDV37763.1"/>
    </source>
</evidence>
<protein>
    <submittedName>
        <fullName evidence="3">Uncharacterized protein</fullName>
    </submittedName>
</protein>
<proteinExistence type="predicted"/>
<keyword evidence="2" id="KW-0342">GTP-binding</keyword>
<dbReference type="InterPro" id="IPR001806">
    <property type="entry name" value="Small_GTPase"/>
</dbReference>
<dbReference type="Gene3D" id="3.40.50.300">
    <property type="entry name" value="P-loop containing nucleotide triphosphate hydrolases"/>
    <property type="match status" value="1"/>
</dbReference>
<dbReference type="GO" id="GO:0005525">
    <property type="term" value="F:GTP binding"/>
    <property type="evidence" value="ECO:0007669"/>
    <property type="project" value="UniProtKB-KW"/>
</dbReference>
<dbReference type="SMART" id="SM00174">
    <property type="entry name" value="RHO"/>
    <property type="match status" value="1"/>
</dbReference>
<evidence type="ECO:0000256" key="1">
    <source>
        <dbReference type="ARBA" id="ARBA00022741"/>
    </source>
</evidence>
<organism evidence="3">
    <name type="scientific">Arcella intermedia</name>
    <dbReference type="NCBI Taxonomy" id="1963864"/>
    <lineage>
        <taxon>Eukaryota</taxon>
        <taxon>Amoebozoa</taxon>
        <taxon>Tubulinea</taxon>
        <taxon>Elardia</taxon>
        <taxon>Arcellinida</taxon>
        <taxon>Sphaerothecina</taxon>
        <taxon>Arcellidae</taxon>
        <taxon>Arcella</taxon>
    </lineage>
</organism>
<dbReference type="AlphaFoldDB" id="A0A6B2LL27"/>
<name>A0A6B2LL27_9EUKA</name>
<dbReference type="PROSITE" id="PS51420">
    <property type="entry name" value="RHO"/>
    <property type="match status" value="1"/>
</dbReference>
<dbReference type="PANTHER" id="PTHR24072">
    <property type="entry name" value="RHO FAMILY GTPASE"/>
    <property type="match status" value="1"/>
</dbReference>
<sequence>MSYTELTFPSDLLPEVCGDFCGALEVNNEGVPFSLSDTAGGSEWDGTRVLMYPHTDLFLLAFSVADPVSFSLVRAKWWPEIRRHCPSAAVVLVGTKVDLRGSGRPLVSAGEGERLAAEIQAAHYLECSALTRTGLMELFDTAIKTALYHRHHTPNKHCNLL</sequence>
<keyword evidence="1" id="KW-0547">Nucleotide-binding</keyword>
<dbReference type="InterPro" id="IPR027417">
    <property type="entry name" value="P-loop_NTPase"/>
</dbReference>
<dbReference type="CDD" id="cd00157">
    <property type="entry name" value="Rho"/>
    <property type="match status" value="1"/>
</dbReference>
<dbReference type="PROSITE" id="PS51419">
    <property type="entry name" value="RAB"/>
    <property type="match status" value="1"/>
</dbReference>
<dbReference type="InterPro" id="IPR003578">
    <property type="entry name" value="Small_GTPase_Rho"/>
</dbReference>
<accession>A0A6B2LL27</accession>
<dbReference type="GO" id="GO:0003924">
    <property type="term" value="F:GTPase activity"/>
    <property type="evidence" value="ECO:0007669"/>
    <property type="project" value="InterPro"/>
</dbReference>
<dbReference type="SUPFAM" id="SSF52540">
    <property type="entry name" value="P-loop containing nucleoside triphosphate hydrolases"/>
    <property type="match status" value="1"/>
</dbReference>
<dbReference type="GO" id="GO:0007264">
    <property type="term" value="P:small GTPase-mediated signal transduction"/>
    <property type="evidence" value="ECO:0007669"/>
    <property type="project" value="InterPro"/>
</dbReference>
<dbReference type="SMART" id="SM00175">
    <property type="entry name" value="RAB"/>
    <property type="match status" value="1"/>
</dbReference>
<dbReference type="Pfam" id="PF00071">
    <property type="entry name" value="Ras"/>
    <property type="match status" value="1"/>
</dbReference>
<reference evidence="3" key="1">
    <citation type="journal article" date="2020" name="J. Eukaryot. Microbiol.">
        <title>De novo Sequencing, Assembly and Annotation of the Transcriptome for the Free-Living Testate Amoeba Arcella intermedia.</title>
        <authorList>
            <person name="Ribeiro G.M."/>
            <person name="Porfirio-Sousa A.L."/>
            <person name="Maurer-Alcala X.X."/>
            <person name="Katz L.A."/>
            <person name="Lahr D.J.G."/>
        </authorList>
    </citation>
    <scope>NUCLEOTIDE SEQUENCE</scope>
</reference>
<dbReference type="EMBL" id="GIBP01008794">
    <property type="protein sequence ID" value="NDV37763.1"/>
    <property type="molecule type" value="Transcribed_RNA"/>
</dbReference>
<dbReference type="SMART" id="SM00173">
    <property type="entry name" value="RAS"/>
    <property type="match status" value="1"/>
</dbReference>